<evidence type="ECO:0000313" key="2">
    <source>
        <dbReference type="Proteomes" id="UP000294215"/>
    </source>
</evidence>
<dbReference type="Proteomes" id="UP000294215">
    <property type="component" value="Unassembled WGS sequence"/>
</dbReference>
<proteinExistence type="predicted"/>
<dbReference type="AlphaFoldDB" id="A0AB38I4C0"/>
<organism evidence="1 2">
    <name type="scientific">Rhizobium ruizarguesonis</name>
    <dbReference type="NCBI Taxonomy" id="2081791"/>
    <lineage>
        <taxon>Bacteria</taxon>
        <taxon>Pseudomonadati</taxon>
        <taxon>Pseudomonadota</taxon>
        <taxon>Alphaproteobacteria</taxon>
        <taxon>Hyphomicrobiales</taxon>
        <taxon>Rhizobiaceae</taxon>
        <taxon>Rhizobium/Agrobacterium group</taxon>
        <taxon>Rhizobium</taxon>
    </lineage>
</organism>
<accession>A0AB38I4C0</accession>
<sequence>MQALTSPLSLPAFECSHKGFSRWASRTTRFLRPVGDRWPTNRRRCTANAMALDPEKAFLDYSAADCSVQFWTADAPAVQFTSLEAIVSRHVV</sequence>
<gene>
    <name evidence="1" type="ORF">ELH40_12595</name>
</gene>
<name>A0AB38I4C0_9HYPH</name>
<protein>
    <submittedName>
        <fullName evidence="1">Uncharacterized protein</fullName>
    </submittedName>
</protein>
<dbReference type="EMBL" id="SIMR01000001">
    <property type="protein sequence ID" value="TBC15703.1"/>
    <property type="molecule type" value="Genomic_DNA"/>
</dbReference>
<comment type="caution">
    <text evidence="1">The sequence shown here is derived from an EMBL/GenBank/DDBJ whole genome shotgun (WGS) entry which is preliminary data.</text>
</comment>
<evidence type="ECO:0000313" key="1">
    <source>
        <dbReference type="EMBL" id="TBC15703.1"/>
    </source>
</evidence>
<reference evidence="1 2" key="1">
    <citation type="submission" date="2019-02" db="EMBL/GenBank/DDBJ databases">
        <title>The genomic architecture of introgression among sibling species of bacteria.</title>
        <authorList>
            <person name="Cavassim M.I.A."/>
            <person name="Moeskjaer S."/>
            <person name="Moslemi C."/>
            <person name="Fields B."/>
            <person name="Bachmann A."/>
            <person name="Vilhjalmsson B."/>
            <person name="Schierup M.H."/>
            <person name="Young J.P.W."/>
            <person name="Andersen S.U."/>
        </authorList>
    </citation>
    <scope>NUCLEOTIDE SEQUENCE [LARGE SCALE GENOMIC DNA]</scope>
    <source>
        <strain evidence="1 2">SM92</strain>
    </source>
</reference>